<sequence length="144" mass="15488">MTNTPLRGLLASNADGEVRINVPGGTWVIQRADIERQSDWANPTVAASAAGDAGTPVEVVVRPGASIGWLQTLTIELLVRPMTLPDRYRNVVGSEDLSRQSEEWGRTHGFAFDRVVVAEAGHTSVSCWDHPSGFGTVCQGDDCQ</sequence>
<gene>
    <name evidence="1" type="ORF">MOBUDSM44075_02661</name>
</gene>
<name>A0A0J6YUJ9_9MYCO</name>
<organism evidence="1 2">
    <name type="scientific">Mycolicibacterium obuense</name>
    <dbReference type="NCBI Taxonomy" id="1807"/>
    <lineage>
        <taxon>Bacteria</taxon>
        <taxon>Bacillati</taxon>
        <taxon>Actinomycetota</taxon>
        <taxon>Actinomycetes</taxon>
        <taxon>Mycobacteriales</taxon>
        <taxon>Mycobacteriaceae</taxon>
        <taxon>Mycolicibacterium</taxon>
    </lineage>
</organism>
<dbReference type="Proteomes" id="UP000036313">
    <property type="component" value="Unassembled WGS sequence"/>
</dbReference>
<dbReference type="RefSeq" id="WP_048423409.1">
    <property type="nucleotide sequence ID" value="NZ_JYNU01000014.1"/>
</dbReference>
<protein>
    <submittedName>
        <fullName evidence="1">Uncharacterized protein</fullName>
    </submittedName>
</protein>
<dbReference type="EMBL" id="JYNU01000014">
    <property type="protein sequence ID" value="KMO76131.1"/>
    <property type="molecule type" value="Genomic_DNA"/>
</dbReference>
<evidence type="ECO:0000313" key="1">
    <source>
        <dbReference type="EMBL" id="KMO76131.1"/>
    </source>
</evidence>
<comment type="caution">
    <text evidence="1">The sequence shown here is derived from an EMBL/GenBank/DDBJ whole genome shotgun (WGS) entry which is preliminary data.</text>
</comment>
<evidence type="ECO:0000313" key="2">
    <source>
        <dbReference type="Proteomes" id="UP000036313"/>
    </source>
</evidence>
<accession>A0A0J6YUJ9</accession>
<dbReference type="AlphaFoldDB" id="A0A0J6YUJ9"/>
<proteinExistence type="predicted"/>
<dbReference type="PATRIC" id="fig|1807.14.peg.2684"/>
<reference evidence="1 2" key="1">
    <citation type="journal article" date="2015" name="Genome Biol. Evol.">
        <title>Characterization of Three Mycobacterium spp. with Potential Use in Bioremediation by Genome Sequencing and Comparative Genomics.</title>
        <authorList>
            <person name="Das S."/>
            <person name="Pettersson B.M."/>
            <person name="Behra P.R."/>
            <person name="Ramesh M."/>
            <person name="Dasgupta S."/>
            <person name="Bhattacharya A."/>
            <person name="Kirsebom L.A."/>
        </authorList>
    </citation>
    <scope>NUCLEOTIDE SEQUENCE [LARGE SCALE GENOMIC DNA]</scope>
    <source>
        <strain evidence="1 2">DSM 44075</strain>
    </source>
</reference>